<dbReference type="EMBL" id="CP006764">
    <property type="protein sequence ID" value="AIT61844.1"/>
    <property type="molecule type" value="Genomic_DNA"/>
</dbReference>
<reference evidence="1 2" key="1">
    <citation type="submission" date="2013-09" db="EMBL/GenBank/DDBJ databases">
        <title>Complete genome sequence of Corynebacterium doosanense CAU 212(T) (=DSM 45436(T)), isolated from activated sludge.</title>
        <authorList>
            <person name="Schaffert L."/>
            <person name="Albersmeier A."/>
            <person name="Kalinowski J."/>
            <person name="Ruckert C."/>
        </authorList>
    </citation>
    <scope>NUCLEOTIDE SEQUENCE [LARGE SCALE GENOMIC DNA]</scope>
    <source>
        <strain evidence="1 2">CAU 212</strain>
    </source>
</reference>
<dbReference type="AlphaFoldDB" id="A0A097II82"/>
<dbReference type="KEGG" id="cdo:CDOO_11675"/>
<dbReference type="Proteomes" id="UP000029914">
    <property type="component" value="Chromosome"/>
</dbReference>
<dbReference type="OrthoDB" id="3837807at2"/>
<proteinExistence type="predicted"/>
<dbReference type="STRING" id="558173.CDOO_11675"/>
<evidence type="ECO:0000313" key="2">
    <source>
        <dbReference type="Proteomes" id="UP000029914"/>
    </source>
</evidence>
<keyword evidence="2" id="KW-1185">Reference proteome</keyword>
<protein>
    <submittedName>
        <fullName evidence="1">Uncharacterized protein</fullName>
    </submittedName>
</protein>
<dbReference type="HOGENOM" id="CLU_109315_0_0_11"/>
<dbReference type="RefSeq" id="WP_018022831.1">
    <property type="nucleotide sequence ID" value="NZ_AQUX01000013.1"/>
</dbReference>
<sequence>MVSASNTSSIATSTGRSWEDWVSLLDARSARLLDHTAIARLALELMPTAAPNEEWWAQGVAVAYEQHAGLRVPGQSCAGDFRASASRTLPTDRDGAVAAWRERVGDLTEFSDIPLDGEPTESRTEKWSYWRARLADGSRITVNATDKQPGKAVLSVEHAGLSSAEDGEQWRSHWKALLKELAPRS</sequence>
<gene>
    <name evidence="1" type="ORF">CDOO_11675</name>
</gene>
<dbReference type="eggNOG" id="COG3832">
    <property type="taxonomic scope" value="Bacteria"/>
</dbReference>
<organism evidence="1 2">
    <name type="scientific">Corynebacterium doosanense CAU 212 = DSM 45436</name>
    <dbReference type="NCBI Taxonomy" id="558173"/>
    <lineage>
        <taxon>Bacteria</taxon>
        <taxon>Bacillati</taxon>
        <taxon>Actinomycetota</taxon>
        <taxon>Actinomycetes</taxon>
        <taxon>Mycobacteriales</taxon>
        <taxon>Corynebacteriaceae</taxon>
        <taxon>Corynebacterium</taxon>
    </lineage>
</organism>
<name>A0A097II82_9CORY</name>
<accession>A0A097II82</accession>
<evidence type="ECO:0000313" key="1">
    <source>
        <dbReference type="EMBL" id="AIT61844.1"/>
    </source>
</evidence>